<keyword evidence="2" id="KW-0663">Pyridoxal phosphate</keyword>
<dbReference type="SUPFAM" id="SSF53383">
    <property type="entry name" value="PLP-dependent transferases"/>
    <property type="match status" value="1"/>
</dbReference>
<dbReference type="EMBL" id="WIGO01000020">
    <property type="protein sequence ID" value="KAF6838236.1"/>
    <property type="molecule type" value="Genomic_DNA"/>
</dbReference>
<keyword evidence="5" id="KW-1185">Reference proteome</keyword>
<dbReference type="InterPro" id="IPR015422">
    <property type="entry name" value="PyrdxlP-dep_Trfase_small"/>
</dbReference>
<dbReference type="InterPro" id="IPR004838">
    <property type="entry name" value="NHTrfase_class1_PyrdxlP-BS"/>
</dbReference>
<dbReference type="Gene3D" id="3.90.1150.10">
    <property type="entry name" value="Aspartate Aminotransferase, domain 1"/>
    <property type="match status" value="1"/>
</dbReference>
<dbReference type="GO" id="GO:0008483">
    <property type="term" value="F:transaminase activity"/>
    <property type="evidence" value="ECO:0007669"/>
    <property type="project" value="TreeGrafter"/>
</dbReference>
<proteinExistence type="inferred from homology"/>
<dbReference type="PANTHER" id="PTHR43795">
    <property type="entry name" value="BIFUNCTIONAL ASPARTATE AMINOTRANSFERASE AND GLUTAMATE/ASPARTATE-PREPHENATE AMINOTRANSFERASE-RELATED"/>
    <property type="match status" value="1"/>
</dbReference>
<dbReference type="CDD" id="cd00609">
    <property type="entry name" value="AAT_like"/>
    <property type="match status" value="1"/>
</dbReference>
<dbReference type="Pfam" id="PF00155">
    <property type="entry name" value="Aminotran_1_2"/>
    <property type="match status" value="2"/>
</dbReference>
<feature type="domain" description="Aminotransferase class I/classII large" evidence="3">
    <location>
        <begin position="39"/>
        <end position="156"/>
    </location>
</feature>
<dbReference type="Proteomes" id="UP000654918">
    <property type="component" value="Unassembled WGS sequence"/>
</dbReference>
<organism evidence="4 5">
    <name type="scientific">Colletotrichum plurivorum</name>
    <dbReference type="NCBI Taxonomy" id="2175906"/>
    <lineage>
        <taxon>Eukaryota</taxon>
        <taxon>Fungi</taxon>
        <taxon>Dikarya</taxon>
        <taxon>Ascomycota</taxon>
        <taxon>Pezizomycotina</taxon>
        <taxon>Sordariomycetes</taxon>
        <taxon>Hypocreomycetidae</taxon>
        <taxon>Glomerellales</taxon>
        <taxon>Glomerellaceae</taxon>
        <taxon>Colletotrichum</taxon>
        <taxon>Colletotrichum orchidearum species complex</taxon>
    </lineage>
</organism>
<sequence length="394" mass="44362">MDHGLSSRGREAIKPDDNMMLWTILRDLWDPKSNTTGYVSLGVAENSLMHERLSEHIHKNLALPNHSLTYGDGMTGSKRLKASLARFMMDRFNPASTIQPEHVTITNGCSSALEHLAWALGNPGDGFLLGQPHYGNYYPDVEYRMGCKIVQVPFDDVDPLELAPCRIIIELMRVCQKYDMHLISDENYALSVWQNNIDSHPPPVPFESCLFINMDGIMDAHRLHILWGMSKDFGANGIRLGALVSQHNPSLHSALTPVAIYSSPSSISDHVTANMLDDREWVDGYIEENRRKLQEHYEVIVSWAKENAIPYAPGNNAAFFVWVDLGKAYCERHPGRDMEDISEHVMRFLLDQKVFLACGKQFGSEQPGWLRIVFSVDKELLGKGLSRIVAALDG</sequence>
<evidence type="ECO:0000256" key="1">
    <source>
        <dbReference type="ARBA" id="ARBA00007441"/>
    </source>
</evidence>
<dbReference type="InterPro" id="IPR050478">
    <property type="entry name" value="Ethylene_sulfur-biosynth"/>
</dbReference>
<evidence type="ECO:0000313" key="4">
    <source>
        <dbReference type="EMBL" id="KAF6838236.1"/>
    </source>
</evidence>
<protein>
    <submittedName>
        <fullName evidence="4">ACC synthase</fullName>
    </submittedName>
</protein>
<evidence type="ECO:0000256" key="2">
    <source>
        <dbReference type="ARBA" id="ARBA00022898"/>
    </source>
</evidence>
<feature type="domain" description="Aminotransferase class I/classII large" evidence="3">
    <location>
        <begin position="167"/>
        <end position="388"/>
    </location>
</feature>
<dbReference type="GO" id="GO:0006520">
    <property type="term" value="P:amino acid metabolic process"/>
    <property type="evidence" value="ECO:0007669"/>
    <property type="project" value="TreeGrafter"/>
</dbReference>
<dbReference type="GO" id="GO:0030170">
    <property type="term" value="F:pyridoxal phosphate binding"/>
    <property type="evidence" value="ECO:0007669"/>
    <property type="project" value="InterPro"/>
</dbReference>
<evidence type="ECO:0000259" key="3">
    <source>
        <dbReference type="Pfam" id="PF00155"/>
    </source>
</evidence>
<gene>
    <name evidence="4" type="ORF">CPLU01_02597</name>
</gene>
<dbReference type="PROSITE" id="PS00105">
    <property type="entry name" value="AA_TRANSFER_CLASS_1"/>
    <property type="match status" value="1"/>
</dbReference>
<dbReference type="InterPro" id="IPR015421">
    <property type="entry name" value="PyrdxlP-dep_Trfase_major"/>
</dbReference>
<name>A0A8H6KVY0_9PEZI</name>
<comment type="similarity">
    <text evidence="1">Belongs to the class-I pyridoxal-phosphate-dependent aminotransferase family.</text>
</comment>
<reference evidence="4" key="1">
    <citation type="journal article" date="2020" name="Phytopathology">
        <title>Genome Sequence Resources of Colletotrichum truncatum, C. plurivorum, C. musicola, and C. sojae: Four Species Pathogenic to Soybean (Glycine max).</title>
        <authorList>
            <person name="Rogerio F."/>
            <person name="Boufleur T.R."/>
            <person name="Ciampi-Guillardi M."/>
            <person name="Sukno S.A."/>
            <person name="Thon M.R."/>
            <person name="Massola Junior N.S."/>
            <person name="Baroncelli R."/>
        </authorList>
    </citation>
    <scope>NUCLEOTIDE SEQUENCE</scope>
    <source>
        <strain evidence="4">LFN00145</strain>
    </source>
</reference>
<evidence type="ECO:0000313" key="5">
    <source>
        <dbReference type="Proteomes" id="UP000654918"/>
    </source>
</evidence>
<accession>A0A8H6KVY0</accession>
<dbReference type="PRINTS" id="PR00753">
    <property type="entry name" value="ACCSYNTHASE"/>
</dbReference>
<dbReference type="Gene3D" id="3.40.640.10">
    <property type="entry name" value="Type I PLP-dependent aspartate aminotransferase-like (Major domain)"/>
    <property type="match status" value="2"/>
</dbReference>
<dbReference type="PANTHER" id="PTHR43795:SF63">
    <property type="entry name" value="PUTATIVE (AFU_ORTHOLOGUE AFUA_4G00630)-RELATED"/>
    <property type="match status" value="1"/>
</dbReference>
<dbReference type="InterPro" id="IPR004839">
    <property type="entry name" value="Aminotransferase_I/II_large"/>
</dbReference>
<comment type="caution">
    <text evidence="4">The sequence shown here is derived from an EMBL/GenBank/DDBJ whole genome shotgun (WGS) entry which is preliminary data.</text>
</comment>
<dbReference type="InterPro" id="IPR015424">
    <property type="entry name" value="PyrdxlP-dep_Trfase"/>
</dbReference>
<dbReference type="AlphaFoldDB" id="A0A8H6KVY0"/>